<gene>
    <name evidence="8" type="ORF">AGERDE_LOCUS2034</name>
</gene>
<dbReference type="Gene3D" id="1.10.10.60">
    <property type="entry name" value="Homeodomain-like"/>
    <property type="match status" value="1"/>
</dbReference>
<evidence type="ECO:0000256" key="3">
    <source>
        <dbReference type="ARBA" id="ARBA00022833"/>
    </source>
</evidence>
<feature type="compositionally biased region" description="Low complexity" evidence="6">
    <location>
        <begin position="174"/>
        <end position="195"/>
    </location>
</feature>
<evidence type="ECO:0000256" key="2">
    <source>
        <dbReference type="ARBA" id="ARBA00022771"/>
    </source>
</evidence>
<dbReference type="InterPro" id="IPR017884">
    <property type="entry name" value="SANT_dom"/>
</dbReference>
<dbReference type="GO" id="GO:0008270">
    <property type="term" value="F:zinc ion binding"/>
    <property type="evidence" value="ECO:0007669"/>
    <property type="project" value="UniProtKB-KW"/>
</dbReference>
<dbReference type="AlphaFoldDB" id="A0A9N8VIA2"/>
<keyword evidence="5" id="KW-0539">Nucleus</keyword>
<evidence type="ECO:0000259" key="7">
    <source>
        <dbReference type="PROSITE" id="PS51293"/>
    </source>
</evidence>
<dbReference type="PROSITE" id="PS51293">
    <property type="entry name" value="SANT"/>
    <property type="match status" value="1"/>
</dbReference>
<comment type="caution">
    <text evidence="8">The sequence shown here is derived from an EMBL/GenBank/DDBJ whole genome shotgun (WGS) entry which is preliminary data.</text>
</comment>
<keyword evidence="9" id="KW-1185">Reference proteome</keyword>
<feature type="domain" description="SANT" evidence="7">
    <location>
        <begin position="277"/>
        <end position="327"/>
    </location>
</feature>
<dbReference type="SUPFAM" id="SSF46689">
    <property type="entry name" value="Homeodomain-like"/>
    <property type="match status" value="1"/>
</dbReference>
<keyword evidence="1" id="KW-0479">Metal-binding</keyword>
<accession>A0A9N8VIA2</accession>
<evidence type="ECO:0000313" key="8">
    <source>
        <dbReference type="EMBL" id="CAG8456658.1"/>
    </source>
</evidence>
<evidence type="ECO:0000256" key="6">
    <source>
        <dbReference type="SAM" id="MobiDB-lite"/>
    </source>
</evidence>
<keyword evidence="2" id="KW-0863">Zinc-finger</keyword>
<evidence type="ECO:0000313" key="9">
    <source>
        <dbReference type="Proteomes" id="UP000789831"/>
    </source>
</evidence>
<reference evidence="8" key="1">
    <citation type="submission" date="2021-06" db="EMBL/GenBank/DDBJ databases">
        <authorList>
            <person name="Kallberg Y."/>
            <person name="Tangrot J."/>
            <person name="Rosling A."/>
        </authorList>
    </citation>
    <scope>NUCLEOTIDE SEQUENCE</scope>
    <source>
        <strain evidence="8">MT106</strain>
    </source>
</reference>
<feature type="region of interest" description="Disordered" evidence="6">
    <location>
        <begin position="170"/>
        <end position="238"/>
    </location>
</feature>
<keyword evidence="3" id="KW-0862">Zinc</keyword>
<evidence type="ECO:0000256" key="1">
    <source>
        <dbReference type="ARBA" id="ARBA00022723"/>
    </source>
</evidence>
<protein>
    <submittedName>
        <fullName evidence="8">8518_t:CDS:1</fullName>
    </submittedName>
</protein>
<dbReference type="OrthoDB" id="6147534at2759"/>
<feature type="compositionally biased region" description="Basic and acidic residues" evidence="6">
    <location>
        <begin position="205"/>
        <end position="214"/>
    </location>
</feature>
<keyword evidence="4" id="KW-0238">DNA-binding</keyword>
<dbReference type="GO" id="GO:0003677">
    <property type="term" value="F:DNA binding"/>
    <property type="evidence" value="ECO:0007669"/>
    <property type="project" value="UniProtKB-KW"/>
</dbReference>
<evidence type="ECO:0000256" key="4">
    <source>
        <dbReference type="ARBA" id="ARBA00023125"/>
    </source>
</evidence>
<dbReference type="EMBL" id="CAJVPL010000159">
    <property type="protein sequence ID" value="CAG8456658.1"/>
    <property type="molecule type" value="Genomic_DNA"/>
</dbReference>
<dbReference type="InterPro" id="IPR009057">
    <property type="entry name" value="Homeodomain-like_sf"/>
</dbReference>
<dbReference type="FunFam" id="1.10.10.60:FF:000012">
    <property type="entry name" value="Metastasis-associated 1 family, member 3"/>
    <property type="match status" value="1"/>
</dbReference>
<evidence type="ECO:0000256" key="5">
    <source>
        <dbReference type="ARBA" id="ARBA00023242"/>
    </source>
</evidence>
<name>A0A9N8VIA2_9GLOM</name>
<dbReference type="Proteomes" id="UP000789831">
    <property type="component" value="Unassembled WGS sequence"/>
</dbReference>
<organism evidence="8 9">
    <name type="scientific">Ambispora gerdemannii</name>
    <dbReference type="NCBI Taxonomy" id="144530"/>
    <lineage>
        <taxon>Eukaryota</taxon>
        <taxon>Fungi</taxon>
        <taxon>Fungi incertae sedis</taxon>
        <taxon>Mucoromycota</taxon>
        <taxon>Glomeromycotina</taxon>
        <taxon>Glomeromycetes</taxon>
        <taxon>Archaeosporales</taxon>
        <taxon>Ambisporaceae</taxon>
        <taxon>Ambispora</taxon>
    </lineage>
</organism>
<sequence length="380" mass="42983">MASAEPMLSLFSYPSPASHSGHIPLPTQHLSPFSLNNKFQPTSHNTTVSFSGNYYNPNKSRGLSETFGKIKKCEFNKMEGERIISTTITSSTTKLDKSGIITQLFLNDDSFSTRLFINPMSPSEFSWSPASESSAEEEIELNEVIFKSSASSSSSSALDVHRISAKMLQSSTKLPLNSRSSIRSSSSPLQISCPRRSQRSKKPNKHDLKEEILGRRRSSGPATRLRGHKHSEDNDKEKEYYEARAASIPELESYYPTKSKTTNATRVEVKALPSKYEVLGKWSTSQRKSFLVNYLKYGKDFKHIGSVCRKSMKEVVEFYYLFKHTDDFRTAKSMRTDEDAYYARLVKIESQARTLRKTALVGGSINHTRKGKKKKKTSRY</sequence>
<proteinExistence type="predicted"/>
<dbReference type="GO" id="GO:0005634">
    <property type="term" value="C:nucleus"/>
    <property type="evidence" value="ECO:0007669"/>
    <property type="project" value="UniProtKB-ARBA"/>
</dbReference>